<keyword evidence="3" id="KW-1185">Reference proteome</keyword>
<dbReference type="RefSeq" id="WP_196288736.1">
    <property type="nucleotide sequence ID" value="NZ_JADQDP010000008.1"/>
</dbReference>
<dbReference type="GO" id="GO:0006793">
    <property type="term" value="P:phosphorus metabolic process"/>
    <property type="evidence" value="ECO:0007669"/>
    <property type="project" value="UniProtKB-ARBA"/>
</dbReference>
<dbReference type="AlphaFoldDB" id="A0A931BQ00"/>
<feature type="domain" description="PLD phosphodiesterase" evidence="1">
    <location>
        <begin position="134"/>
        <end position="166"/>
    </location>
</feature>
<dbReference type="EMBL" id="JADQDP010000008">
    <property type="protein sequence ID" value="MBF9144378.1"/>
    <property type="molecule type" value="Genomic_DNA"/>
</dbReference>
<evidence type="ECO:0000313" key="3">
    <source>
        <dbReference type="Proteomes" id="UP000645610"/>
    </source>
</evidence>
<name>A0A931BQ00_9BACT</name>
<accession>A0A931BQ00</accession>
<evidence type="ECO:0000313" key="2">
    <source>
        <dbReference type="EMBL" id="MBF9144378.1"/>
    </source>
</evidence>
<dbReference type="Proteomes" id="UP000645610">
    <property type="component" value="Unassembled WGS sequence"/>
</dbReference>
<dbReference type="GO" id="GO:0003824">
    <property type="term" value="F:catalytic activity"/>
    <property type="evidence" value="ECO:0007669"/>
    <property type="project" value="InterPro"/>
</dbReference>
<organism evidence="2 3">
    <name type="scientific">Hymenobacter properus</name>
    <dbReference type="NCBI Taxonomy" id="2791026"/>
    <lineage>
        <taxon>Bacteria</taxon>
        <taxon>Pseudomonadati</taxon>
        <taxon>Bacteroidota</taxon>
        <taxon>Cytophagia</taxon>
        <taxon>Cytophagales</taxon>
        <taxon>Hymenobacteraceae</taxon>
        <taxon>Hymenobacter</taxon>
    </lineage>
</organism>
<dbReference type="PROSITE" id="PS50035">
    <property type="entry name" value="PLD"/>
    <property type="match status" value="1"/>
</dbReference>
<dbReference type="InterPro" id="IPR001736">
    <property type="entry name" value="PLipase_D/transphosphatidylase"/>
</dbReference>
<comment type="caution">
    <text evidence="2">The sequence shown here is derived from an EMBL/GenBank/DDBJ whole genome shotgun (WGS) entry which is preliminary data.</text>
</comment>
<sequence>MSSSKAPAKTAKPAAPSLFERAPEPGLEVVHARAECAATSTAAQLFSGYDRVRVLTYSNSISMIARLAAWCPDVEIIFGREDIINDATKLLHFQTLLLSEIREELTGALGQSDGKSSDLHARIAAGTLRFFVVQQLVSHEKLFLLENSTTGDTRVLAGSANLSERGFGGVQNESFYVFDNDPVAWEAKQAKYLAIREQSAAPVAEEAFTDERLDASHLPIFNPARATASNGLPTIYVIEQAPPGPVVIEKFLAQRPPKVLTELAAQLVTSKNAVRVDRKIATEGIRYVKSNQRTAEHNDEETVTVDWRTARVTRGGQPWSLNVADADVAADAALLIEYFAGYEQFHGNTDKLARDYFTFQCWLYLSPFLCDLRNDASRNGFIYDYPIFGILYGRSNCGKSELIRLLLKSMFGLDGFLEKDWFTKSKVAGLREQNQRYPLAFDDLDATRFNSHAVALIKEDHLVGQYPAVVLSMNQEKDSFETEIRKRCLVLYTDASLPDHTGVSRTLARQVKRLKSQLGTAFYRRYLLRVCEKLQTEGFPLDILTFSSEILVAMFRESLHPQTELPAWCTVVSLDGYTRGKHDKVRTELLEILQHNPTAWQISGTRAVLIMEPMTLRKLRKDIPDYLLSSSRQGDRLVFKKDELEAFLEVQMGKKQSWWRRVLGDQ</sequence>
<proteinExistence type="predicted"/>
<reference evidence="2 3" key="1">
    <citation type="submission" date="2020-11" db="EMBL/GenBank/DDBJ databases">
        <authorList>
            <person name="Kim M.K."/>
        </authorList>
    </citation>
    <scope>NUCLEOTIDE SEQUENCE [LARGE SCALE GENOMIC DNA]</scope>
    <source>
        <strain evidence="2 3">BT439</strain>
    </source>
</reference>
<gene>
    <name evidence="2" type="ORF">I2I01_22235</name>
</gene>
<protein>
    <recommendedName>
        <fullName evidence="1">PLD phosphodiesterase domain-containing protein</fullName>
    </recommendedName>
</protein>
<evidence type="ECO:0000259" key="1">
    <source>
        <dbReference type="PROSITE" id="PS50035"/>
    </source>
</evidence>